<dbReference type="Proteomes" id="UP000198318">
    <property type="component" value="Unassembled WGS sequence"/>
</dbReference>
<protein>
    <submittedName>
        <fullName evidence="2">Uncharacterized protein</fullName>
    </submittedName>
</protein>
<feature type="transmembrane region" description="Helical" evidence="1">
    <location>
        <begin position="12"/>
        <end position="34"/>
    </location>
</feature>
<name>A0A239P2K3_9ACTN</name>
<feature type="transmembrane region" description="Helical" evidence="1">
    <location>
        <begin position="41"/>
        <end position="60"/>
    </location>
</feature>
<evidence type="ECO:0000256" key="1">
    <source>
        <dbReference type="SAM" id="Phobius"/>
    </source>
</evidence>
<accession>A0A239P2K3</accession>
<dbReference type="EMBL" id="FZOR01000062">
    <property type="protein sequence ID" value="SNT61230.1"/>
    <property type="molecule type" value="Genomic_DNA"/>
</dbReference>
<feature type="transmembrane region" description="Helical" evidence="1">
    <location>
        <begin position="66"/>
        <end position="84"/>
    </location>
</feature>
<keyword evidence="1" id="KW-0472">Membrane</keyword>
<dbReference type="RefSeq" id="WP_089330833.1">
    <property type="nucleotide sequence ID" value="NZ_FZOR01000062.1"/>
</dbReference>
<keyword evidence="1" id="KW-0812">Transmembrane</keyword>
<dbReference type="AlphaFoldDB" id="A0A239P2K3"/>
<sequence>MNIDFGADAAFSWYVVFLLVSGLAMLLMAAVGGGQSGGERLLNLAFGVGFVGYGVYLGFIFDGGEYFMFFYAFILPVLMLFRFAKALFGERAGA</sequence>
<keyword evidence="3" id="KW-1185">Reference proteome</keyword>
<keyword evidence="1" id="KW-1133">Transmembrane helix</keyword>
<gene>
    <name evidence="2" type="ORF">SAMN05443665_106228</name>
</gene>
<reference evidence="2 3" key="1">
    <citation type="submission" date="2017-06" db="EMBL/GenBank/DDBJ databases">
        <authorList>
            <person name="Kim H.J."/>
            <person name="Triplett B.A."/>
        </authorList>
    </citation>
    <scope>NUCLEOTIDE SEQUENCE [LARGE SCALE GENOMIC DNA]</scope>
    <source>
        <strain evidence="2 3">DSM 44715</strain>
    </source>
</reference>
<dbReference type="OrthoDB" id="4466486at2"/>
<evidence type="ECO:0000313" key="2">
    <source>
        <dbReference type="EMBL" id="SNT61230.1"/>
    </source>
</evidence>
<proteinExistence type="predicted"/>
<evidence type="ECO:0000313" key="3">
    <source>
        <dbReference type="Proteomes" id="UP000198318"/>
    </source>
</evidence>
<organism evidence="2 3">
    <name type="scientific">Actinomadura meyerae</name>
    <dbReference type="NCBI Taxonomy" id="240840"/>
    <lineage>
        <taxon>Bacteria</taxon>
        <taxon>Bacillati</taxon>
        <taxon>Actinomycetota</taxon>
        <taxon>Actinomycetes</taxon>
        <taxon>Streptosporangiales</taxon>
        <taxon>Thermomonosporaceae</taxon>
        <taxon>Actinomadura</taxon>
    </lineage>
</organism>